<accession>A0A0V0GFZ1</accession>
<dbReference type="EMBL" id="GEDG01039548">
    <property type="protein sequence ID" value="JAP07077.1"/>
    <property type="molecule type" value="Transcribed_RNA"/>
</dbReference>
<reference evidence="1" key="1">
    <citation type="submission" date="2015-12" db="EMBL/GenBank/DDBJ databases">
        <title>Gene expression during late stages of embryo sac development: a critical building block for successful pollen-pistil interactions.</title>
        <authorList>
            <person name="Liu Y."/>
            <person name="Joly V."/>
            <person name="Sabar M."/>
            <person name="Matton D.P."/>
        </authorList>
    </citation>
    <scope>NUCLEOTIDE SEQUENCE</scope>
</reference>
<name>A0A0V0GFZ1_SOLCH</name>
<proteinExistence type="predicted"/>
<sequence>RLAGRSWPSRCFWPAQPSISAEKTRERERRCFVIILIGASSFTQHRELTEARIDDTSDWFANNSVTFVSSFELSCMNKTRSASIRSNRTYQKSIA</sequence>
<feature type="non-terminal residue" evidence="1">
    <location>
        <position position="1"/>
    </location>
</feature>
<protein>
    <submittedName>
        <fullName evidence="1">Putative ovule protein</fullName>
    </submittedName>
</protein>
<organism evidence="1">
    <name type="scientific">Solanum chacoense</name>
    <name type="common">Chaco potato</name>
    <dbReference type="NCBI Taxonomy" id="4108"/>
    <lineage>
        <taxon>Eukaryota</taxon>
        <taxon>Viridiplantae</taxon>
        <taxon>Streptophyta</taxon>
        <taxon>Embryophyta</taxon>
        <taxon>Tracheophyta</taxon>
        <taxon>Spermatophyta</taxon>
        <taxon>Magnoliopsida</taxon>
        <taxon>eudicotyledons</taxon>
        <taxon>Gunneridae</taxon>
        <taxon>Pentapetalae</taxon>
        <taxon>asterids</taxon>
        <taxon>lamiids</taxon>
        <taxon>Solanales</taxon>
        <taxon>Solanaceae</taxon>
        <taxon>Solanoideae</taxon>
        <taxon>Solaneae</taxon>
        <taxon>Solanum</taxon>
    </lineage>
</organism>
<dbReference type="AlphaFoldDB" id="A0A0V0GFZ1"/>
<evidence type="ECO:0000313" key="1">
    <source>
        <dbReference type="EMBL" id="JAP07077.1"/>
    </source>
</evidence>